<protein>
    <submittedName>
        <fullName evidence="2">Uncharacterized protein</fullName>
    </submittedName>
</protein>
<dbReference type="OrthoDB" id="3260635at2"/>
<feature type="transmembrane region" description="Helical" evidence="1">
    <location>
        <begin position="159"/>
        <end position="176"/>
    </location>
</feature>
<feature type="transmembrane region" description="Helical" evidence="1">
    <location>
        <begin position="259"/>
        <end position="281"/>
    </location>
</feature>
<evidence type="ECO:0000256" key="1">
    <source>
        <dbReference type="SAM" id="Phobius"/>
    </source>
</evidence>
<sequence>MKQKQTVTILITTIVLLSGVATVTGIFSSGGVGNYTYETIRQKTVTIYGKGIYKHMSADLAIQGIAQDIITLCIGIPLLLIALWGFRKGSVKSRFLLAGATGYFFVTYLFYSAMAMYNELFLVYVTLLALSFFSLFNLLTSFKPETVSEYFSTKTPANFTGGFLIFNAVAIALMWLGRVVPPLLDGTIYPNDLQHYTTLIVQGFDLGLLLPISFISGLLLKRKNPMGYLTGVPYVIFLSILMTSLSAKIIAMGINGVNIIPAVFIIPAINLVTITCAVMMLRSIK</sequence>
<gene>
    <name evidence="2" type="ORF">D1164_11295</name>
</gene>
<keyword evidence="1" id="KW-1133">Transmembrane helix</keyword>
<evidence type="ECO:0000313" key="2">
    <source>
        <dbReference type="EMBL" id="RIH65163.1"/>
    </source>
</evidence>
<proteinExistence type="predicted"/>
<feature type="transmembrane region" description="Helical" evidence="1">
    <location>
        <begin position="7"/>
        <end position="27"/>
    </location>
</feature>
<reference evidence="2 3" key="1">
    <citation type="journal article" date="2015" name="Int. J. Syst. Evol. Microbiol.">
        <title>Mariniphaga sediminis sp. nov., isolated from coastal sediment.</title>
        <authorList>
            <person name="Wang F.Q."/>
            <person name="Shen Q.Y."/>
            <person name="Chen G.J."/>
            <person name="Du Z.J."/>
        </authorList>
    </citation>
    <scope>NUCLEOTIDE SEQUENCE [LARGE SCALE GENOMIC DNA]</scope>
    <source>
        <strain evidence="2 3">SY21</strain>
    </source>
</reference>
<keyword evidence="1" id="KW-0812">Transmembrane</keyword>
<feature type="transmembrane region" description="Helical" evidence="1">
    <location>
        <begin position="196"/>
        <end position="220"/>
    </location>
</feature>
<name>A0A399D153_9BACT</name>
<dbReference type="EMBL" id="QWET01000007">
    <property type="protein sequence ID" value="RIH65163.1"/>
    <property type="molecule type" value="Genomic_DNA"/>
</dbReference>
<keyword evidence="1" id="KW-0472">Membrane</keyword>
<dbReference type="AlphaFoldDB" id="A0A399D153"/>
<feature type="transmembrane region" description="Helical" evidence="1">
    <location>
        <begin position="232"/>
        <end position="253"/>
    </location>
</feature>
<keyword evidence="3" id="KW-1185">Reference proteome</keyword>
<organism evidence="2 3">
    <name type="scientific">Mariniphaga sediminis</name>
    <dbReference type="NCBI Taxonomy" id="1628158"/>
    <lineage>
        <taxon>Bacteria</taxon>
        <taxon>Pseudomonadati</taxon>
        <taxon>Bacteroidota</taxon>
        <taxon>Bacteroidia</taxon>
        <taxon>Marinilabiliales</taxon>
        <taxon>Prolixibacteraceae</taxon>
        <taxon>Mariniphaga</taxon>
    </lineage>
</organism>
<evidence type="ECO:0000313" key="3">
    <source>
        <dbReference type="Proteomes" id="UP000266441"/>
    </source>
</evidence>
<comment type="caution">
    <text evidence="2">The sequence shown here is derived from an EMBL/GenBank/DDBJ whole genome shotgun (WGS) entry which is preliminary data.</text>
</comment>
<feature type="transmembrane region" description="Helical" evidence="1">
    <location>
        <begin position="95"/>
        <end position="114"/>
    </location>
</feature>
<feature type="transmembrane region" description="Helical" evidence="1">
    <location>
        <begin position="120"/>
        <end position="139"/>
    </location>
</feature>
<dbReference type="Proteomes" id="UP000266441">
    <property type="component" value="Unassembled WGS sequence"/>
</dbReference>
<accession>A0A399D153</accession>
<feature type="transmembrane region" description="Helical" evidence="1">
    <location>
        <begin position="60"/>
        <end position="83"/>
    </location>
</feature>
<dbReference type="RefSeq" id="WP_119350085.1">
    <property type="nucleotide sequence ID" value="NZ_QWET01000007.1"/>
</dbReference>